<dbReference type="InterPro" id="IPR012934">
    <property type="entry name" value="Znf_AD"/>
</dbReference>
<evidence type="ECO:0000256" key="1">
    <source>
        <dbReference type="PROSITE-ProRule" id="PRU01263"/>
    </source>
</evidence>
<keyword evidence="1" id="KW-0862">Zinc</keyword>
<protein>
    <recommendedName>
        <fullName evidence="2">ZAD domain-containing protein</fullName>
    </recommendedName>
</protein>
<dbReference type="GO" id="GO:0005634">
    <property type="term" value="C:nucleus"/>
    <property type="evidence" value="ECO:0007669"/>
    <property type="project" value="InterPro"/>
</dbReference>
<name>A0AAV8Z964_9CUCU</name>
<feature type="binding site" evidence="1">
    <location>
        <position position="9"/>
    </location>
    <ligand>
        <name>Zn(2+)</name>
        <dbReference type="ChEBI" id="CHEBI:29105"/>
    </ligand>
</feature>
<evidence type="ECO:0000313" key="4">
    <source>
        <dbReference type="Proteomes" id="UP001162156"/>
    </source>
</evidence>
<feature type="domain" description="ZAD" evidence="2">
    <location>
        <begin position="7"/>
        <end position="75"/>
    </location>
</feature>
<feature type="binding site" evidence="1">
    <location>
        <position position="51"/>
    </location>
    <ligand>
        <name>Zn(2+)</name>
        <dbReference type="ChEBI" id="CHEBI:29105"/>
    </ligand>
</feature>
<dbReference type="EMBL" id="JANEYF010001631">
    <property type="protein sequence ID" value="KAJ8960695.1"/>
    <property type="molecule type" value="Genomic_DNA"/>
</dbReference>
<evidence type="ECO:0000259" key="2">
    <source>
        <dbReference type="PROSITE" id="PS51915"/>
    </source>
</evidence>
<keyword evidence="4" id="KW-1185">Reference proteome</keyword>
<reference evidence="3" key="1">
    <citation type="journal article" date="2023" name="Insect Mol. Biol.">
        <title>Genome sequencing provides insights into the evolution of gene families encoding plant cell wall-degrading enzymes in longhorned beetles.</title>
        <authorList>
            <person name="Shin N.R."/>
            <person name="Okamura Y."/>
            <person name="Kirsch R."/>
            <person name="Pauchet Y."/>
        </authorList>
    </citation>
    <scope>NUCLEOTIDE SEQUENCE</scope>
    <source>
        <strain evidence="3">RBIC_L_NR</strain>
    </source>
</reference>
<gene>
    <name evidence="3" type="ORF">NQ314_006031</name>
</gene>
<evidence type="ECO:0000313" key="3">
    <source>
        <dbReference type="EMBL" id="KAJ8960695.1"/>
    </source>
</evidence>
<keyword evidence="1" id="KW-0479">Metal-binding</keyword>
<dbReference type="GO" id="GO:0008270">
    <property type="term" value="F:zinc ion binding"/>
    <property type="evidence" value="ECO:0007669"/>
    <property type="project" value="UniProtKB-UniRule"/>
</dbReference>
<dbReference type="Proteomes" id="UP001162156">
    <property type="component" value="Unassembled WGS sequence"/>
</dbReference>
<accession>A0AAV8Z964</accession>
<proteinExistence type="predicted"/>
<feature type="binding site" evidence="1">
    <location>
        <position position="12"/>
    </location>
    <ligand>
        <name>Zn(2+)</name>
        <dbReference type="ChEBI" id="CHEBI:29105"/>
    </ligand>
</feature>
<dbReference type="PROSITE" id="PS51915">
    <property type="entry name" value="ZAD"/>
    <property type="match status" value="1"/>
</dbReference>
<organism evidence="3 4">
    <name type="scientific">Rhamnusium bicolor</name>
    <dbReference type="NCBI Taxonomy" id="1586634"/>
    <lineage>
        <taxon>Eukaryota</taxon>
        <taxon>Metazoa</taxon>
        <taxon>Ecdysozoa</taxon>
        <taxon>Arthropoda</taxon>
        <taxon>Hexapoda</taxon>
        <taxon>Insecta</taxon>
        <taxon>Pterygota</taxon>
        <taxon>Neoptera</taxon>
        <taxon>Endopterygota</taxon>
        <taxon>Coleoptera</taxon>
        <taxon>Polyphaga</taxon>
        <taxon>Cucujiformia</taxon>
        <taxon>Chrysomeloidea</taxon>
        <taxon>Cerambycidae</taxon>
        <taxon>Lepturinae</taxon>
        <taxon>Rhagiini</taxon>
        <taxon>Rhamnusium</taxon>
    </lineage>
</organism>
<dbReference type="SMART" id="SM00868">
    <property type="entry name" value="zf-AD"/>
    <property type="match status" value="1"/>
</dbReference>
<feature type="binding site" evidence="1">
    <location>
        <position position="48"/>
    </location>
    <ligand>
        <name>Zn(2+)</name>
        <dbReference type="ChEBI" id="CHEBI:29105"/>
    </ligand>
</feature>
<dbReference type="AlphaFoldDB" id="A0AAV8Z964"/>
<keyword evidence="1" id="KW-0863">Zinc-finger</keyword>
<sequence length="144" mass="16614">MNDRHKTECRLCLRTIYCDESCLIEEVTKQMLQALLQNSNFDVDKGMCFECATKLQNAYDFKSTCVNIERKILPFFISEENMKLNEKSLKKDTNSESVDGSEDQKLCRFCMKLTESGCCIFFTRKTGTCIYIRCGTKVYPGTSK</sequence>
<comment type="caution">
    <text evidence="3">The sequence shown here is derived from an EMBL/GenBank/DDBJ whole genome shotgun (WGS) entry which is preliminary data.</text>
</comment>